<comment type="caution">
    <text evidence="2">The sequence shown here is derived from an EMBL/GenBank/DDBJ whole genome shotgun (WGS) entry which is preliminary data.</text>
</comment>
<dbReference type="PANTHER" id="PTHR13318:SF95">
    <property type="entry name" value="F-BOX PROTEIN YLR352W"/>
    <property type="match status" value="1"/>
</dbReference>
<dbReference type="Pfam" id="PF13516">
    <property type="entry name" value="LRR_6"/>
    <property type="match status" value="3"/>
</dbReference>
<sequence>MQPPDLRFIVNRTILKYLVCSSDISRDYLVMLEYFESFGQGIFGDEILSQIIKDFPGELTDELLLVLSPPHLRHLKLTRCSRLSCSGLRQAIAKCHQLQALDFSECIHLLHPTVFCCLKDKAVNLVSLSLENSEVVSDDIVQVALICCPQLKHLNLSSCRHITDAAFELSRPEMKSESNSTLTTNSLASKNVILPGSKLTSVDISGCQSLSTTAVKYLASMCGANLRSINLACTGVNCTALLYLAGLNMEELGRILHDADHSLVNSTAVGSYISSDNCSGQLLTSTTDGGSSVMHKQSTKGNDLHLTHLQNVEQMAFSKENELTMHHEPTSILSEDLQGATSNDSIISETVMDCHGCDETLLNEIELSTLKDAIPSSPKCSICTASEKRLENFSVTESDGESDDSYKTASEEFDLITCFPPPPGEINFRCKETLEAESRCCTEHENGADGALSVETRDCESFWNTPAGNSSTSNLLEFNESSCKEAHVSNSDTVLCCSQGCQGSIKDVEARDPADLSCKHFHEGGGDEEIFEDCFGEESYISNSSKEKAGKKYDACFHQSVVEKSSLGSSYCNTCFSDAKLSCMTAVNEDKPGVTFCEKSKQEEVKCVESCNSTERADSTDLQCQTVLEKITDVKSDFCIMPCTEMDHKDMKELHVVDDRVGCNFCGKLHILQGAESDCPLKLDVNKTDNGSRHLVHELCQNLSSSSKLWVDEKNSGLGHAIKPCWEDTGFLTPVVPCENVTENKLHRPRSEMEQSNFRSSNFLPSHRKVLQVSDLLQAQIYQPQITSLDISGICYQNKPLGVVCLKVFSGACNRLKNFAVSWTGLDDEMLTYLLKNEKELETLCLVDCENLSSISVSTIPVHCPKLTSFDLKGMCYVTDHGVMPLTRTKNLETLSLAEATITDSTLQSIAKGCGEKLKVLDLSWCEDLTDSGMSIIANGCPFLQHLSLRQCSASTFTLDALAANSRHMSYLNIAGIDGLTDVALGSMAENMPLLKEIDVSWNSSLSDVGVIALLQCCTKLNKAVLCGLKRITSQPFLAIIGDLGQWFLLEELCRSNRRPLRNVSEGKLALKFCDTETAKSLGDQIPHRSMSYAPSLRQVLLEYSDKVNDDHLSAIVAVCRGTLFVSDYYAQPVEPRWIFK</sequence>
<dbReference type="EMBL" id="CALNXI010000005">
    <property type="protein sequence ID" value="CAH3014055.1"/>
    <property type="molecule type" value="Genomic_DNA"/>
</dbReference>
<dbReference type="SMART" id="SM00367">
    <property type="entry name" value="LRR_CC"/>
    <property type="match status" value="11"/>
</dbReference>
<gene>
    <name evidence="2" type="ORF">PEVE_00033550</name>
</gene>
<evidence type="ECO:0000259" key="1">
    <source>
        <dbReference type="Pfam" id="PF25372"/>
    </source>
</evidence>
<dbReference type="Pfam" id="PF25372">
    <property type="entry name" value="DUF7885"/>
    <property type="match status" value="1"/>
</dbReference>
<organism evidence="2 3">
    <name type="scientific">Porites evermanni</name>
    <dbReference type="NCBI Taxonomy" id="104178"/>
    <lineage>
        <taxon>Eukaryota</taxon>
        <taxon>Metazoa</taxon>
        <taxon>Cnidaria</taxon>
        <taxon>Anthozoa</taxon>
        <taxon>Hexacorallia</taxon>
        <taxon>Scleractinia</taxon>
        <taxon>Fungiina</taxon>
        <taxon>Poritidae</taxon>
        <taxon>Porites</taxon>
    </lineage>
</organism>
<name>A0ABN8LJE9_9CNID</name>
<dbReference type="SUPFAM" id="SSF52047">
    <property type="entry name" value="RNI-like"/>
    <property type="match status" value="2"/>
</dbReference>
<dbReference type="InterPro" id="IPR006553">
    <property type="entry name" value="Leu-rich_rpt_Cys-con_subtyp"/>
</dbReference>
<dbReference type="Gene3D" id="3.80.10.10">
    <property type="entry name" value="Ribonuclease Inhibitor"/>
    <property type="match status" value="3"/>
</dbReference>
<accession>A0ABN8LJE9</accession>
<evidence type="ECO:0000313" key="3">
    <source>
        <dbReference type="Proteomes" id="UP001159427"/>
    </source>
</evidence>
<evidence type="ECO:0000313" key="2">
    <source>
        <dbReference type="EMBL" id="CAH3014055.1"/>
    </source>
</evidence>
<keyword evidence="3" id="KW-1185">Reference proteome</keyword>
<reference evidence="2 3" key="1">
    <citation type="submission" date="2022-05" db="EMBL/GenBank/DDBJ databases">
        <authorList>
            <consortium name="Genoscope - CEA"/>
            <person name="William W."/>
        </authorList>
    </citation>
    <scope>NUCLEOTIDE SEQUENCE [LARGE SCALE GENOMIC DNA]</scope>
</reference>
<feature type="domain" description="F-box/LRR-repeat protein 15-like leucin rich repeat" evidence="1">
    <location>
        <begin position="812"/>
        <end position="913"/>
    </location>
</feature>
<protein>
    <recommendedName>
        <fullName evidence="1">F-box/LRR-repeat protein 15-like leucin rich repeat domain-containing protein</fullName>
    </recommendedName>
</protein>
<dbReference type="Proteomes" id="UP001159427">
    <property type="component" value="Unassembled WGS sequence"/>
</dbReference>
<dbReference type="InterPro" id="IPR001611">
    <property type="entry name" value="Leu-rich_rpt"/>
</dbReference>
<dbReference type="InterPro" id="IPR057207">
    <property type="entry name" value="FBXL15_LRR"/>
</dbReference>
<dbReference type="PANTHER" id="PTHR13318">
    <property type="entry name" value="PARTNER OF PAIRED, ISOFORM B-RELATED"/>
    <property type="match status" value="1"/>
</dbReference>
<dbReference type="InterPro" id="IPR032675">
    <property type="entry name" value="LRR_dom_sf"/>
</dbReference>
<proteinExistence type="predicted"/>